<evidence type="ECO:0000256" key="2">
    <source>
        <dbReference type="ARBA" id="ARBA00022801"/>
    </source>
</evidence>
<dbReference type="PANTHER" id="PTHR24031">
    <property type="entry name" value="RNA HELICASE"/>
    <property type="match status" value="1"/>
</dbReference>
<evidence type="ECO:0000256" key="5">
    <source>
        <dbReference type="RuleBase" id="RU365068"/>
    </source>
</evidence>
<dbReference type="AlphaFoldDB" id="A0AAD4GB00"/>
<dbReference type="InterPro" id="IPR014001">
    <property type="entry name" value="Helicase_ATP-bd"/>
</dbReference>
<feature type="domain" description="Helicase ATP-binding" evidence="7">
    <location>
        <begin position="106"/>
        <end position="312"/>
    </location>
</feature>
<comment type="domain">
    <text evidence="5">The Q motif is unique to and characteristic of the DEAD box family of RNA helicases and controls ATP binding and hydrolysis.</text>
</comment>
<dbReference type="GO" id="GO:0003724">
    <property type="term" value="F:RNA helicase activity"/>
    <property type="evidence" value="ECO:0007669"/>
    <property type="project" value="UniProtKB-EC"/>
</dbReference>
<comment type="catalytic activity">
    <reaction evidence="5">
        <text>ATP + H2O = ADP + phosphate + H(+)</text>
        <dbReference type="Rhea" id="RHEA:13065"/>
        <dbReference type="ChEBI" id="CHEBI:15377"/>
        <dbReference type="ChEBI" id="CHEBI:15378"/>
        <dbReference type="ChEBI" id="CHEBI:30616"/>
        <dbReference type="ChEBI" id="CHEBI:43474"/>
        <dbReference type="ChEBI" id="CHEBI:456216"/>
        <dbReference type="EC" id="3.6.4.13"/>
    </reaction>
</comment>
<dbReference type="InterPro" id="IPR011545">
    <property type="entry name" value="DEAD/DEAH_box_helicase_dom"/>
</dbReference>
<evidence type="ECO:0000259" key="7">
    <source>
        <dbReference type="PROSITE" id="PS51192"/>
    </source>
</evidence>
<comment type="caution">
    <text evidence="9">The sequence shown here is derived from an EMBL/GenBank/DDBJ whole genome shotgun (WGS) entry which is preliminary data.</text>
</comment>
<dbReference type="SMART" id="SM00490">
    <property type="entry name" value="HELICc"/>
    <property type="match status" value="1"/>
</dbReference>
<name>A0AAD4GB00_BOLED</name>
<keyword evidence="1 5" id="KW-0547">Nucleotide-binding</keyword>
<accession>A0AAD4GB00</accession>
<dbReference type="Pfam" id="PF00271">
    <property type="entry name" value="Helicase_C"/>
    <property type="match status" value="1"/>
</dbReference>
<feature type="region of interest" description="Disordered" evidence="6">
    <location>
        <begin position="651"/>
        <end position="676"/>
    </location>
</feature>
<dbReference type="PROSITE" id="PS51194">
    <property type="entry name" value="HELICASE_CTER"/>
    <property type="match status" value="1"/>
</dbReference>
<evidence type="ECO:0000256" key="1">
    <source>
        <dbReference type="ARBA" id="ARBA00022741"/>
    </source>
</evidence>
<keyword evidence="4 5" id="KW-0694">RNA-binding</keyword>
<feature type="domain" description="Helicase C-terminal" evidence="8">
    <location>
        <begin position="363"/>
        <end position="533"/>
    </location>
</feature>
<dbReference type="CDD" id="cd18787">
    <property type="entry name" value="SF2_C_DEAD"/>
    <property type="match status" value="1"/>
</dbReference>
<dbReference type="InterPro" id="IPR001650">
    <property type="entry name" value="Helicase_C-like"/>
</dbReference>
<dbReference type="GO" id="GO:0003723">
    <property type="term" value="F:RNA binding"/>
    <property type="evidence" value="ECO:0007669"/>
    <property type="project" value="UniProtKB-UniRule"/>
</dbReference>
<reference evidence="9" key="2">
    <citation type="journal article" date="2020" name="Nat. Commun.">
        <title>Large-scale genome sequencing of mycorrhizal fungi provides insights into the early evolution of symbiotic traits.</title>
        <authorList>
            <person name="Miyauchi S."/>
            <person name="Kiss E."/>
            <person name="Kuo A."/>
            <person name="Drula E."/>
            <person name="Kohler A."/>
            <person name="Sanchez-Garcia M."/>
            <person name="Morin E."/>
            <person name="Andreopoulos B."/>
            <person name="Barry K.W."/>
            <person name="Bonito G."/>
            <person name="Buee M."/>
            <person name="Carver A."/>
            <person name="Chen C."/>
            <person name="Cichocki N."/>
            <person name="Clum A."/>
            <person name="Culley D."/>
            <person name="Crous P.W."/>
            <person name="Fauchery L."/>
            <person name="Girlanda M."/>
            <person name="Hayes R.D."/>
            <person name="Keri Z."/>
            <person name="LaButti K."/>
            <person name="Lipzen A."/>
            <person name="Lombard V."/>
            <person name="Magnuson J."/>
            <person name="Maillard F."/>
            <person name="Murat C."/>
            <person name="Nolan M."/>
            <person name="Ohm R.A."/>
            <person name="Pangilinan J."/>
            <person name="Pereira M.F."/>
            <person name="Perotto S."/>
            <person name="Peter M."/>
            <person name="Pfister S."/>
            <person name="Riley R."/>
            <person name="Sitrit Y."/>
            <person name="Stielow J.B."/>
            <person name="Szollosi G."/>
            <person name="Zifcakova L."/>
            <person name="Stursova M."/>
            <person name="Spatafora J.W."/>
            <person name="Tedersoo L."/>
            <person name="Vaario L.M."/>
            <person name="Yamada A."/>
            <person name="Yan M."/>
            <person name="Wang P."/>
            <person name="Xu J."/>
            <person name="Bruns T."/>
            <person name="Baldrian P."/>
            <person name="Vilgalys R."/>
            <person name="Dunand C."/>
            <person name="Henrissat B."/>
            <person name="Grigoriev I.V."/>
            <person name="Hibbett D."/>
            <person name="Nagy L.G."/>
            <person name="Martin F.M."/>
        </authorList>
    </citation>
    <scope>NUCLEOTIDE SEQUENCE</scope>
    <source>
        <strain evidence="9">BED1</strain>
    </source>
</reference>
<feature type="compositionally biased region" description="Basic residues" evidence="6">
    <location>
        <begin position="667"/>
        <end position="676"/>
    </location>
</feature>
<evidence type="ECO:0000313" key="10">
    <source>
        <dbReference type="Proteomes" id="UP001194468"/>
    </source>
</evidence>
<evidence type="ECO:0000313" key="9">
    <source>
        <dbReference type="EMBL" id="KAF8434509.1"/>
    </source>
</evidence>
<dbReference type="PROSITE" id="PS51192">
    <property type="entry name" value="HELICASE_ATP_BIND_1"/>
    <property type="match status" value="1"/>
</dbReference>
<dbReference type="SMART" id="SM00487">
    <property type="entry name" value="DEXDc"/>
    <property type="match status" value="1"/>
</dbReference>
<proteinExistence type="inferred from homology"/>
<organism evidence="9 10">
    <name type="scientific">Boletus edulis BED1</name>
    <dbReference type="NCBI Taxonomy" id="1328754"/>
    <lineage>
        <taxon>Eukaryota</taxon>
        <taxon>Fungi</taxon>
        <taxon>Dikarya</taxon>
        <taxon>Basidiomycota</taxon>
        <taxon>Agaricomycotina</taxon>
        <taxon>Agaricomycetes</taxon>
        <taxon>Agaricomycetidae</taxon>
        <taxon>Boletales</taxon>
        <taxon>Boletineae</taxon>
        <taxon>Boletaceae</taxon>
        <taxon>Boletoideae</taxon>
        <taxon>Boletus</taxon>
    </lineage>
</organism>
<keyword evidence="10" id="KW-1185">Reference proteome</keyword>
<keyword evidence="3 5" id="KW-0067">ATP-binding</keyword>
<reference evidence="9" key="1">
    <citation type="submission" date="2019-10" db="EMBL/GenBank/DDBJ databases">
        <authorList>
            <consortium name="DOE Joint Genome Institute"/>
            <person name="Kuo A."/>
            <person name="Miyauchi S."/>
            <person name="Kiss E."/>
            <person name="Drula E."/>
            <person name="Kohler A."/>
            <person name="Sanchez-Garcia M."/>
            <person name="Andreopoulos B."/>
            <person name="Barry K.W."/>
            <person name="Bonito G."/>
            <person name="Buee M."/>
            <person name="Carver A."/>
            <person name="Chen C."/>
            <person name="Cichocki N."/>
            <person name="Clum A."/>
            <person name="Culley D."/>
            <person name="Crous P.W."/>
            <person name="Fauchery L."/>
            <person name="Girlanda M."/>
            <person name="Hayes R."/>
            <person name="Keri Z."/>
            <person name="LaButti K."/>
            <person name="Lipzen A."/>
            <person name="Lombard V."/>
            <person name="Magnuson J."/>
            <person name="Maillard F."/>
            <person name="Morin E."/>
            <person name="Murat C."/>
            <person name="Nolan M."/>
            <person name="Ohm R."/>
            <person name="Pangilinan J."/>
            <person name="Pereira M."/>
            <person name="Perotto S."/>
            <person name="Peter M."/>
            <person name="Riley R."/>
            <person name="Sitrit Y."/>
            <person name="Stielow B."/>
            <person name="Szollosi G."/>
            <person name="Zifcakova L."/>
            <person name="Stursova M."/>
            <person name="Spatafora J.W."/>
            <person name="Tedersoo L."/>
            <person name="Vaario L.-M."/>
            <person name="Yamada A."/>
            <person name="Yan M."/>
            <person name="Wang P."/>
            <person name="Xu J."/>
            <person name="Bruns T."/>
            <person name="Baldrian P."/>
            <person name="Vilgalys R."/>
            <person name="Henrissat B."/>
            <person name="Grigoriev I.V."/>
            <person name="Hibbett D."/>
            <person name="Nagy L.G."/>
            <person name="Martin F.M."/>
        </authorList>
    </citation>
    <scope>NUCLEOTIDE SEQUENCE</scope>
    <source>
        <strain evidence="9">BED1</strain>
    </source>
</reference>
<dbReference type="GO" id="GO:0005524">
    <property type="term" value="F:ATP binding"/>
    <property type="evidence" value="ECO:0007669"/>
    <property type="project" value="UniProtKB-UniRule"/>
</dbReference>
<evidence type="ECO:0000256" key="3">
    <source>
        <dbReference type="ARBA" id="ARBA00022840"/>
    </source>
</evidence>
<dbReference type="GO" id="GO:0016787">
    <property type="term" value="F:hydrolase activity"/>
    <property type="evidence" value="ECO:0007669"/>
    <property type="project" value="UniProtKB-KW"/>
</dbReference>
<dbReference type="InterPro" id="IPR027417">
    <property type="entry name" value="P-loop_NTPase"/>
</dbReference>
<dbReference type="EMBL" id="WHUW01000028">
    <property type="protein sequence ID" value="KAF8434509.1"/>
    <property type="molecule type" value="Genomic_DNA"/>
</dbReference>
<evidence type="ECO:0000256" key="6">
    <source>
        <dbReference type="SAM" id="MobiDB-lite"/>
    </source>
</evidence>
<dbReference type="SUPFAM" id="SSF52540">
    <property type="entry name" value="P-loop containing nucleoside triphosphate hydrolases"/>
    <property type="match status" value="1"/>
</dbReference>
<dbReference type="Pfam" id="PF00270">
    <property type="entry name" value="DEAD"/>
    <property type="match status" value="1"/>
</dbReference>
<dbReference type="Proteomes" id="UP001194468">
    <property type="component" value="Unassembled WGS sequence"/>
</dbReference>
<evidence type="ECO:0000256" key="4">
    <source>
        <dbReference type="ARBA" id="ARBA00022884"/>
    </source>
</evidence>
<protein>
    <recommendedName>
        <fullName evidence="5">ATP-dependent RNA helicase</fullName>
        <ecNumber evidence="5">3.6.4.13</ecNumber>
    </recommendedName>
</protein>
<keyword evidence="2 5" id="KW-0378">Hydrolase</keyword>
<dbReference type="Gene3D" id="3.40.50.300">
    <property type="entry name" value="P-loop containing nucleotide triphosphate hydrolases"/>
    <property type="match status" value="2"/>
</dbReference>
<gene>
    <name evidence="9" type="ORF">L210DRAFT_3553070</name>
</gene>
<evidence type="ECO:0000259" key="8">
    <source>
        <dbReference type="PROSITE" id="PS51194"/>
    </source>
</evidence>
<sequence length="676" mass="75412">MQADSGDCNRFNVDTTVEEDIAATNNVQDGNINTHDVSPSFKYLKDRVNHHTLKALTVHPFQFETMTPVQERVTALLPDITRPWDPEGIMPPDISRPFPPNWQPPVVDWNAPRDILVRAKTGTGKTFAYIIPAIESRFKYVEHHAKLAVVNAGLEGSSSISGRARHAYRRRSAGPLILAPTRELAIQIACDAQKLTTHQRDFVVHLLVGGSGRARQMKDWMESSSDLVVATPGRLRDLLTNEPEFRRGLKNCPMLILDEADTLLSMGFRDDIDAIVSFLPRSPVRQTFLFSATMPRAVRQLASWILSPNHTFIDVTTSEPCLTPRRQKEHMVPTNPAVPCDDELTTHDHIEQFYTLCSTASDQLPTLLKLLAHDQLIRGPSSKVIVFCPTVQTAELFSTLLRSLAEEALPDNATEILTMHSKMKQADRDRTRVSFHKAGRTQDGRPTVLVSSDVSARGVDYPGVTRVIQIGVPSKETMYIHRIGRMARGIDSFGLGKGKENNRPLARADLLLLPWEAGYMKWQLTSLPIKPISVSVLDSQLASLSPKPSTLTTEFLKSAFLEIQRRIDPADVRRTAASLLGYYLPLTPSLRLQPNGVLSGVSSWASECFNVSIPPVTRFPRKFMDAYELSTQSKTKGLFVDGLMVAGPSSLGKAKSKNRSVWEGANTRRKKPKRWY</sequence>
<comment type="similarity">
    <text evidence="5">Belongs to the DEAD box helicase family.</text>
</comment>
<dbReference type="EC" id="3.6.4.13" evidence="5"/>
<keyword evidence="5" id="KW-0347">Helicase</keyword>
<comment type="function">
    <text evidence="5">RNA helicase.</text>
</comment>